<comment type="caution">
    <text evidence="1">The sequence shown here is derived from an EMBL/GenBank/DDBJ whole genome shotgun (WGS) entry which is preliminary data.</text>
</comment>
<dbReference type="RefSeq" id="WP_193953906.1">
    <property type="nucleotide sequence ID" value="NZ_JADEYS010000013.1"/>
</dbReference>
<dbReference type="AlphaFoldDB" id="A0A8J7KAP8"/>
<sequence>MNTFTIESWCKPAGAEKSVPMGLISFRVGEDYRLQMESIEDRLAANDDETQADIKVNLSSLELKTPEDCGALADASFHVFVHKHEHRGHFFLKGHRATDDALIYSNAVLVDELG</sequence>
<protein>
    <submittedName>
        <fullName evidence="1">Uncharacterized protein</fullName>
    </submittedName>
</protein>
<accession>A0A8J7KAP8</accession>
<name>A0A8J7KAP8_9GAMM</name>
<dbReference type="EMBL" id="JADEYS010000013">
    <property type="protein sequence ID" value="MBE9398281.1"/>
    <property type="molecule type" value="Genomic_DNA"/>
</dbReference>
<keyword evidence="2" id="KW-1185">Reference proteome</keyword>
<gene>
    <name evidence="1" type="ORF">IOQ59_13545</name>
</gene>
<evidence type="ECO:0000313" key="1">
    <source>
        <dbReference type="EMBL" id="MBE9398281.1"/>
    </source>
</evidence>
<reference evidence="1" key="1">
    <citation type="submission" date="2020-10" db="EMBL/GenBank/DDBJ databases">
        <title>Bacterium isolated from coastal waters sediment.</title>
        <authorList>
            <person name="Chen R.-J."/>
            <person name="Lu D.-C."/>
            <person name="Zhu K.-L."/>
            <person name="Du Z.-J."/>
        </authorList>
    </citation>
    <scope>NUCLEOTIDE SEQUENCE</scope>
    <source>
        <strain evidence="1">N1Y112</strain>
    </source>
</reference>
<proteinExistence type="predicted"/>
<dbReference type="Proteomes" id="UP000640333">
    <property type="component" value="Unassembled WGS sequence"/>
</dbReference>
<evidence type="ECO:0000313" key="2">
    <source>
        <dbReference type="Proteomes" id="UP000640333"/>
    </source>
</evidence>
<organism evidence="1 2">
    <name type="scientific">Pontibacterium sinense</name>
    <dbReference type="NCBI Taxonomy" id="2781979"/>
    <lineage>
        <taxon>Bacteria</taxon>
        <taxon>Pseudomonadati</taxon>
        <taxon>Pseudomonadota</taxon>
        <taxon>Gammaproteobacteria</taxon>
        <taxon>Oceanospirillales</taxon>
        <taxon>Oceanospirillaceae</taxon>
        <taxon>Pontibacterium</taxon>
    </lineage>
</organism>